<gene>
    <name evidence="1" type="ORF">J2W31_002922</name>
</gene>
<proteinExistence type="predicted"/>
<dbReference type="RefSeq" id="WP_307685174.1">
    <property type="nucleotide sequence ID" value="NZ_JAUSRD010000006.1"/>
</dbReference>
<dbReference type="EMBL" id="JAUSRD010000006">
    <property type="protein sequence ID" value="MDP9893807.1"/>
    <property type="molecule type" value="Genomic_DNA"/>
</dbReference>
<evidence type="ECO:0000313" key="2">
    <source>
        <dbReference type="Proteomes" id="UP001242045"/>
    </source>
</evidence>
<reference evidence="1" key="1">
    <citation type="submission" date="2023-07" db="EMBL/GenBank/DDBJ databases">
        <title>Sorghum-associated microbial communities from plants grown in Nebraska, USA.</title>
        <authorList>
            <person name="Schachtman D."/>
        </authorList>
    </citation>
    <scope>NUCLEOTIDE SEQUENCE</scope>
    <source>
        <strain evidence="1">DS3754</strain>
    </source>
</reference>
<organism evidence="1 2">
    <name type="scientific">Variovorax boronicumulans</name>
    <dbReference type="NCBI Taxonomy" id="436515"/>
    <lineage>
        <taxon>Bacteria</taxon>
        <taxon>Pseudomonadati</taxon>
        <taxon>Pseudomonadota</taxon>
        <taxon>Betaproteobacteria</taxon>
        <taxon>Burkholderiales</taxon>
        <taxon>Comamonadaceae</taxon>
        <taxon>Variovorax</taxon>
    </lineage>
</organism>
<evidence type="ECO:0000313" key="1">
    <source>
        <dbReference type="EMBL" id="MDP9893807.1"/>
    </source>
</evidence>
<accession>A0AAW8CY45</accession>
<comment type="caution">
    <text evidence="1">The sequence shown here is derived from an EMBL/GenBank/DDBJ whole genome shotgun (WGS) entry which is preliminary data.</text>
</comment>
<sequence>MHTALLQGQQFLAVLLPDVHAMRAYRSASNNYGGNAADPAAIQPQPAADPACAKAVISL</sequence>
<dbReference type="AlphaFoldDB" id="A0AAW8CY45"/>
<protein>
    <submittedName>
        <fullName evidence="1">Uncharacterized protein</fullName>
    </submittedName>
</protein>
<dbReference type="Proteomes" id="UP001242045">
    <property type="component" value="Unassembled WGS sequence"/>
</dbReference>
<name>A0AAW8CY45_9BURK</name>